<dbReference type="PANTHER" id="PTHR44259">
    <property type="entry name" value="OS07G0183000 PROTEIN-RELATED"/>
    <property type="match status" value="1"/>
</dbReference>
<reference evidence="2 3" key="1">
    <citation type="submission" date="2021-05" db="EMBL/GenBank/DDBJ databases">
        <title>Genome Assembly of Synthetic Allotetraploid Brassica napus Reveals Homoeologous Exchanges between Subgenomes.</title>
        <authorList>
            <person name="Davis J.T."/>
        </authorList>
    </citation>
    <scope>NUCLEOTIDE SEQUENCE [LARGE SCALE GENOMIC DNA]</scope>
    <source>
        <strain evidence="3">cv. Da-Ae</strain>
        <tissue evidence="2">Seedling</tissue>
    </source>
</reference>
<dbReference type="PANTHER" id="PTHR44259:SF97">
    <property type="entry name" value="DUF295 DOMAIN-CONTAINING PROTEIN"/>
    <property type="match status" value="1"/>
</dbReference>
<sequence length="756" mass="85488">MASSLLLNLSLRKLALRYQTHRMFSSSITTNPYLVYAKTIYGNPDDENLHVRSDIHYFDPVKEDEVIVRDKALPMEFRKECFVVGMSHGWVVFKARSDDDNNKDKVIYISDYYSPCGSKSNPKTIPLHPMGQPNPAQQLGVTNAAMTCSPDQSNDFAVAVNCLGPVINFFRPGGKHKDSGSVFFTTPLQHFNQSKVMYSKGDEKFYTTSVGGQFLLSYDAFFEEDMTGSEVHELRFINHPELTQLEWEILDSCSKTVHLVESPSGERFLIKWYARNHQPGKEMTFLCRGTKRFMVFREEEETRVMSYTEDIGDLCIFLGNSEPFCVKASSFPGLNPNSIYFAGDGFGVYDIATRKPRSFRPKSPGAFSTASLAFHWIPPMSLYLSSKPSLRKLALRCQTLRTFSSSSANPYLLYRVTCCGGKGDEESPGVMTQLHTFDPAKDEHIIVGDKPFPKELVGSSLVGSSHGWGVFLWGQRSILISDFCNPLSFKSKPKFIRLLPRPDLISCQSDLVSGVAMSSSPQEEEDYLVAVKFTGRPVSIYKPSDTKAVHLTLPHNVFDHFEPSKLMHSKRDQRFYMPSSGGHHLWSWDGHESTEPEFHELRFHNLPQFSHSELQLLDSCHRTQHLVESSSGQRFLVKWYVQSIKALGFNCGGTKRFMVFREEEDMNMCYTEDIGDLCIFLGNNEPFCVKASLFPGLNSNSIYFVGEAYGEGYGVYNIATRTPRSFKPKPTTSDSPSGQGFMLPLWAPHWLPPFPL</sequence>
<keyword evidence="3" id="KW-1185">Reference proteome</keyword>
<dbReference type="InterPro" id="IPR005174">
    <property type="entry name" value="KIB1-4_b-propeller"/>
</dbReference>
<feature type="domain" description="KIB1-4 beta-propeller" evidence="1">
    <location>
        <begin position="77"/>
        <end position="350"/>
    </location>
</feature>
<dbReference type="EMBL" id="JAGKQM010000013">
    <property type="protein sequence ID" value="KAH0890038.1"/>
    <property type="molecule type" value="Genomic_DNA"/>
</dbReference>
<gene>
    <name evidence="2" type="ORF">HID58_052467</name>
</gene>
<evidence type="ECO:0000313" key="2">
    <source>
        <dbReference type="EMBL" id="KAH0890038.1"/>
    </source>
</evidence>
<evidence type="ECO:0000259" key="1">
    <source>
        <dbReference type="Pfam" id="PF03478"/>
    </source>
</evidence>
<organism evidence="2 3">
    <name type="scientific">Brassica napus</name>
    <name type="common">Rape</name>
    <dbReference type="NCBI Taxonomy" id="3708"/>
    <lineage>
        <taxon>Eukaryota</taxon>
        <taxon>Viridiplantae</taxon>
        <taxon>Streptophyta</taxon>
        <taxon>Embryophyta</taxon>
        <taxon>Tracheophyta</taxon>
        <taxon>Spermatophyta</taxon>
        <taxon>Magnoliopsida</taxon>
        <taxon>eudicotyledons</taxon>
        <taxon>Gunneridae</taxon>
        <taxon>Pentapetalae</taxon>
        <taxon>rosids</taxon>
        <taxon>malvids</taxon>
        <taxon>Brassicales</taxon>
        <taxon>Brassicaceae</taxon>
        <taxon>Brassiceae</taxon>
        <taxon>Brassica</taxon>
    </lineage>
</organism>
<feature type="domain" description="KIB1-4 beta-propeller" evidence="1">
    <location>
        <begin position="451"/>
        <end position="717"/>
    </location>
</feature>
<comment type="caution">
    <text evidence="2">The sequence shown here is derived from an EMBL/GenBank/DDBJ whole genome shotgun (WGS) entry which is preliminary data.</text>
</comment>
<name>A0ABQ8ACA6_BRANA</name>
<protein>
    <recommendedName>
        <fullName evidence="1">KIB1-4 beta-propeller domain-containing protein</fullName>
    </recommendedName>
</protein>
<dbReference type="Proteomes" id="UP000824890">
    <property type="component" value="Unassembled WGS sequence"/>
</dbReference>
<evidence type="ECO:0000313" key="3">
    <source>
        <dbReference type="Proteomes" id="UP000824890"/>
    </source>
</evidence>
<accession>A0ABQ8ACA6</accession>
<dbReference type="Pfam" id="PF03478">
    <property type="entry name" value="Beta-prop_KIB1-4"/>
    <property type="match status" value="2"/>
</dbReference>
<proteinExistence type="predicted"/>
<dbReference type="InterPro" id="IPR050942">
    <property type="entry name" value="F-box_BR-signaling"/>
</dbReference>